<dbReference type="InterPro" id="IPR051321">
    <property type="entry name" value="PHA/PHB_synthase"/>
</dbReference>
<dbReference type="SUPFAM" id="SSF53474">
    <property type="entry name" value="alpha/beta-Hydrolases"/>
    <property type="match status" value="1"/>
</dbReference>
<keyword evidence="2" id="KW-0378">Hydrolase</keyword>
<accession>A0ABS9ZAS6</accession>
<proteinExistence type="predicted"/>
<evidence type="ECO:0000313" key="2">
    <source>
        <dbReference type="EMBL" id="MCI4684575.1"/>
    </source>
</evidence>
<keyword evidence="3" id="KW-1185">Reference proteome</keyword>
<dbReference type="RefSeq" id="WP_243068466.1">
    <property type="nucleotide sequence ID" value="NZ_JAIVFP010000001.1"/>
</dbReference>
<name>A0ABS9ZAS6_9HYPH</name>
<protein>
    <submittedName>
        <fullName evidence="2">Alpha/beta fold hydrolase</fullName>
    </submittedName>
</protein>
<dbReference type="EMBL" id="JAIVFP010000001">
    <property type="protein sequence ID" value="MCI4684575.1"/>
    <property type="molecule type" value="Genomic_DNA"/>
</dbReference>
<dbReference type="Gene3D" id="3.40.50.1820">
    <property type="entry name" value="alpha/beta hydrolase"/>
    <property type="match status" value="1"/>
</dbReference>
<reference evidence="2" key="1">
    <citation type="journal article" date="2022" name="ISME J.">
        <title>Identification of active gaseous-alkane degraders at natural gas seeps.</title>
        <authorList>
            <person name="Farhan Ul Haque M."/>
            <person name="Hernandez M."/>
            <person name="Crombie A.T."/>
            <person name="Murrell J.C."/>
        </authorList>
    </citation>
    <scope>NUCLEOTIDE SEQUENCE</scope>
    <source>
        <strain evidence="2">PC2</strain>
    </source>
</reference>
<dbReference type="Proteomes" id="UP001139104">
    <property type="component" value="Unassembled WGS sequence"/>
</dbReference>
<feature type="domain" description="PHB de-polymerase C-terminal" evidence="1">
    <location>
        <begin position="180"/>
        <end position="363"/>
    </location>
</feature>
<dbReference type="Pfam" id="PF06850">
    <property type="entry name" value="PHB_depo_C"/>
    <property type="match status" value="1"/>
</dbReference>
<evidence type="ECO:0000259" key="1">
    <source>
        <dbReference type="Pfam" id="PF06850"/>
    </source>
</evidence>
<sequence>MAHKDDPVSDWTKLLWPGFYAAEAGLALARVMIGTLTPPDATSPRPEPAWASPNEVVLELSAARLRRFDCPPKGGGGHAPILVCAPFALHDARIADLCEGHSLMARLRAGGGPLYLVEWLSARETQAFRTIDDYLADLNVMVDEIGGFCDFVGLCQGGWLGLAFAARFPSKARRLVIAAAPIDTHAAETPFSALARSTPIETFEELAQMGGGFARGAQAQQFWGLLAHSDEQIHALCQSDLTLDSDEFRARTAAFRAWSESPLDLPGAYYLEVVERLYKQNQLARGEFVALGKRIDLRVLCAPLYLIAAQDDDIAAPEQTLACARLVGTPPAAIRQRIVPGGHLNLFFGRRTLDAIWPDVVAWLCAPAPAARRAKASGVRA</sequence>
<evidence type="ECO:0000313" key="3">
    <source>
        <dbReference type="Proteomes" id="UP001139104"/>
    </source>
</evidence>
<organism evidence="2 3">
    <name type="scientific">Candidatus Rhodoblastus alkanivorans</name>
    <dbReference type="NCBI Taxonomy" id="2954117"/>
    <lineage>
        <taxon>Bacteria</taxon>
        <taxon>Pseudomonadati</taxon>
        <taxon>Pseudomonadota</taxon>
        <taxon>Alphaproteobacteria</taxon>
        <taxon>Hyphomicrobiales</taxon>
        <taxon>Rhodoblastaceae</taxon>
        <taxon>Rhodoblastus</taxon>
    </lineage>
</organism>
<dbReference type="InterPro" id="IPR029058">
    <property type="entry name" value="AB_hydrolase_fold"/>
</dbReference>
<comment type="caution">
    <text evidence="2">The sequence shown here is derived from an EMBL/GenBank/DDBJ whole genome shotgun (WGS) entry which is preliminary data.</text>
</comment>
<dbReference type="PANTHER" id="PTHR36837">
    <property type="entry name" value="POLY(3-HYDROXYALKANOATE) POLYMERASE SUBUNIT PHAC"/>
    <property type="match status" value="1"/>
</dbReference>
<dbReference type="GO" id="GO:0016787">
    <property type="term" value="F:hydrolase activity"/>
    <property type="evidence" value="ECO:0007669"/>
    <property type="project" value="UniProtKB-KW"/>
</dbReference>
<dbReference type="InterPro" id="IPR009656">
    <property type="entry name" value="PHB_depo_C"/>
</dbReference>
<dbReference type="PANTHER" id="PTHR36837:SF2">
    <property type="entry name" value="POLY(3-HYDROXYALKANOATE) POLYMERASE SUBUNIT PHAC"/>
    <property type="match status" value="1"/>
</dbReference>
<gene>
    <name evidence="2" type="ORF">K2U94_17680</name>
</gene>